<keyword evidence="2" id="KW-1185">Reference proteome</keyword>
<gene>
    <name evidence="1" type="ORF">DCAF_LOCUS22611</name>
</gene>
<protein>
    <submittedName>
        <fullName evidence="1">Uncharacterized protein</fullName>
    </submittedName>
</protein>
<name>A0AAV1SFS6_9ROSI</name>
<evidence type="ECO:0000313" key="2">
    <source>
        <dbReference type="Proteomes" id="UP001314170"/>
    </source>
</evidence>
<dbReference type="AlphaFoldDB" id="A0AAV1SFS6"/>
<reference evidence="1 2" key="1">
    <citation type="submission" date="2024-01" db="EMBL/GenBank/DDBJ databases">
        <authorList>
            <person name="Waweru B."/>
        </authorList>
    </citation>
    <scope>NUCLEOTIDE SEQUENCE [LARGE SCALE GENOMIC DNA]</scope>
</reference>
<organism evidence="1 2">
    <name type="scientific">Dovyalis caffra</name>
    <dbReference type="NCBI Taxonomy" id="77055"/>
    <lineage>
        <taxon>Eukaryota</taxon>
        <taxon>Viridiplantae</taxon>
        <taxon>Streptophyta</taxon>
        <taxon>Embryophyta</taxon>
        <taxon>Tracheophyta</taxon>
        <taxon>Spermatophyta</taxon>
        <taxon>Magnoliopsida</taxon>
        <taxon>eudicotyledons</taxon>
        <taxon>Gunneridae</taxon>
        <taxon>Pentapetalae</taxon>
        <taxon>rosids</taxon>
        <taxon>fabids</taxon>
        <taxon>Malpighiales</taxon>
        <taxon>Salicaceae</taxon>
        <taxon>Flacourtieae</taxon>
        <taxon>Dovyalis</taxon>
    </lineage>
</organism>
<accession>A0AAV1SFS6</accession>
<evidence type="ECO:0000313" key="1">
    <source>
        <dbReference type="EMBL" id="CAK7349888.1"/>
    </source>
</evidence>
<dbReference type="EMBL" id="CAWUPB010001178">
    <property type="protein sequence ID" value="CAK7349888.1"/>
    <property type="molecule type" value="Genomic_DNA"/>
</dbReference>
<comment type="caution">
    <text evidence="1">The sequence shown here is derived from an EMBL/GenBank/DDBJ whole genome shotgun (WGS) entry which is preliminary data.</text>
</comment>
<sequence>MGVKRSGKGECLNLEIYRKFLIGLVLICTARNSVGVTNPSDVTAINSLYISLGSPLLPGWVGVGGIHAAKGGKALYRSEQQPHRGSIPSSLPVTLQTLYACPLHEMRLLSYCNDFICINDANHLVGRRLQNNQLSGTLDVLQDLPLSDLYYSQPRLPEYEQPNAASLKTIRSWKSYQVDVFKQLKTDHVS</sequence>
<dbReference type="Proteomes" id="UP001314170">
    <property type="component" value="Unassembled WGS sequence"/>
</dbReference>
<proteinExistence type="predicted"/>